<dbReference type="EMBL" id="JAPEVG010000926">
    <property type="protein sequence ID" value="KAJ8454618.1"/>
    <property type="molecule type" value="Genomic_DNA"/>
</dbReference>
<sequence>MSGSAQPPPGKPDTPPPAYSEYPVPQQQPRLSPNQSSSTSPYTPVGTQLPFPAHAGYGPTPIAQQTQLLPYYDPRSPYAVAEANARARWRFITALLWALVILGLLSCIMGLEVEVITAGGLRTDYRAYNE</sequence>
<feature type="compositionally biased region" description="Pro residues" evidence="1">
    <location>
        <begin position="1"/>
        <end position="18"/>
    </location>
</feature>
<organism evidence="3 4">
    <name type="scientific">Trametes cubensis</name>
    <dbReference type="NCBI Taxonomy" id="1111947"/>
    <lineage>
        <taxon>Eukaryota</taxon>
        <taxon>Fungi</taxon>
        <taxon>Dikarya</taxon>
        <taxon>Basidiomycota</taxon>
        <taxon>Agaricomycotina</taxon>
        <taxon>Agaricomycetes</taxon>
        <taxon>Polyporales</taxon>
        <taxon>Polyporaceae</taxon>
        <taxon>Trametes</taxon>
    </lineage>
</organism>
<reference evidence="3" key="1">
    <citation type="submission" date="2022-11" db="EMBL/GenBank/DDBJ databases">
        <title>Genome Sequence of Cubamyces cubensis.</title>
        <authorList>
            <person name="Buettner E."/>
        </authorList>
    </citation>
    <scope>NUCLEOTIDE SEQUENCE</scope>
    <source>
        <strain evidence="3">MPL-01</strain>
    </source>
</reference>
<keyword evidence="2" id="KW-0812">Transmembrane</keyword>
<protein>
    <recommendedName>
        <fullName evidence="5">Transmembrane protein</fullName>
    </recommendedName>
</protein>
<dbReference type="Proteomes" id="UP001215151">
    <property type="component" value="Unassembled WGS sequence"/>
</dbReference>
<feature type="compositionally biased region" description="Polar residues" evidence="1">
    <location>
        <begin position="25"/>
        <end position="46"/>
    </location>
</feature>
<gene>
    <name evidence="3" type="ORF">ONZ51_g12924</name>
</gene>
<keyword evidence="2" id="KW-1133">Transmembrane helix</keyword>
<feature type="transmembrane region" description="Helical" evidence="2">
    <location>
        <begin position="91"/>
        <end position="111"/>
    </location>
</feature>
<proteinExistence type="predicted"/>
<evidence type="ECO:0000313" key="3">
    <source>
        <dbReference type="EMBL" id="KAJ8454618.1"/>
    </source>
</evidence>
<evidence type="ECO:0000256" key="2">
    <source>
        <dbReference type="SAM" id="Phobius"/>
    </source>
</evidence>
<name>A0AAD7TG99_9APHY</name>
<accession>A0AAD7TG99</accession>
<dbReference type="AlphaFoldDB" id="A0AAD7TG99"/>
<evidence type="ECO:0000256" key="1">
    <source>
        <dbReference type="SAM" id="MobiDB-lite"/>
    </source>
</evidence>
<keyword evidence="2" id="KW-0472">Membrane</keyword>
<comment type="caution">
    <text evidence="3">The sequence shown here is derived from an EMBL/GenBank/DDBJ whole genome shotgun (WGS) entry which is preliminary data.</text>
</comment>
<evidence type="ECO:0000313" key="4">
    <source>
        <dbReference type="Proteomes" id="UP001215151"/>
    </source>
</evidence>
<keyword evidence="4" id="KW-1185">Reference proteome</keyword>
<feature type="region of interest" description="Disordered" evidence="1">
    <location>
        <begin position="1"/>
        <end position="59"/>
    </location>
</feature>
<evidence type="ECO:0008006" key="5">
    <source>
        <dbReference type="Google" id="ProtNLM"/>
    </source>
</evidence>